<organism evidence="2 3">
    <name type="scientific">Nostocoides vanveenii</name>
    <dbReference type="NCBI Taxonomy" id="330835"/>
    <lineage>
        <taxon>Bacteria</taxon>
        <taxon>Bacillati</taxon>
        <taxon>Actinomycetota</taxon>
        <taxon>Actinomycetes</taxon>
        <taxon>Micrococcales</taxon>
        <taxon>Intrasporangiaceae</taxon>
        <taxon>Nostocoides</taxon>
    </lineage>
</organism>
<dbReference type="EMBL" id="BAAAPN010000103">
    <property type="protein sequence ID" value="GAA1774862.1"/>
    <property type="molecule type" value="Genomic_DNA"/>
</dbReference>
<sequence>MSAESQGPPPRVVRVVAGNPTPEEVAVLVAVLAAAGEDDVAQSRGPAREWASPARAVRAPMRAGRGAWSHSAWPQ</sequence>
<proteinExistence type="predicted"/>
<evidence type="ECO:0000313" key="3">
    <source>
        <dbReference type="Proteomes" id="UP001501475"/>
    </source>
</evidence>
<evidence type="ECO:0000313" key="2">
    <source>
        <dbReference type="EMBL" id="GAA1774862.1"/>
    </source>
</evidence>
<protein>
    <recommendedName>
        <fullName evidence="4">Acyl-CoA carboxylase subunit epsilon</fullName>
    </recommendedName>
</protein>
<name>A0ABN2L4G3_9MICO</name>
<reference evidence="2 3" key="1">
    <citation type="journal article" date="2019" name="Int. J. Syst. Evol. Microbiol.">
        <title>The Global Catalogue of Microorganisms (GCM) 10K type strain sequencing project: providing services to taxonomists for standard genome sequencing and annotation.</title>
        <authorList>
            <consortium name="The Broad Institute Genomics Platform"/>
            <consortium name="The Broad Institute Genome Sequencing Center for Infectious Disease"/>
            <person name="Wu L."/>
            <person name="Ma J."/>
        </authorList>
    </citation>
    <scope>NUCLEOTIDE SEQUENCE [LARGE SCALE GENOMIC DNA]</scope>
    <source>
        <strain evidence="2 3">JCM 15591</strain>
    </source>
</reference>
<keyword evidence="3" id="KW-1185">Reference proteome</keyword>
<evidence type="ECO:0000256" key="1">
    <source>
        <dbReference type="SAM" id="MobiDB-lite"/>
    </source>
</evidence>
<feature type="region of interest" description="Disordered" evidence="1">
    <location>
        <begin position="38"/>
        <end position="75"/>
    </location>
</feature>
<dbReference type="InterPro" id="IPR032716">
    <property type="entry name" value="ACC_epsilon"/>
</dbReference>
<gene>
    <name evidence="2" type="ORF">GCM10009810_34700</name>
</gene>
<dbReference type="Pfam" id="PF13822">
    <property type="entry name" value="ACC_epsilon"/>
    <property type="match status" value="1"/>
</dbReference>
<accession>A0ABN2L4G3</accession>
<dbReference type="RefSeq" id="WP_344068678.1">
    <property type="nucleotide sequence ID" value="NZ_BAAAPN010000103.1"/>
</dbReference>
<comment type="caution">
    <text evidence="2">The sequence shown here is derived from an EMBL/GenBank/DDBJ whole genome shotgun (WGS) entry which is preliminary data.</text>
</comment>
<dbReference type="Proteomes" id="UP001501475">
    <property type="component" value="Unassembled WGS sequence"/>
</dbReference>
<evidence type="ECO:0008006" key="4">
    <source>
        <dbReference type="Google" id="ProtNLM"/>
    </source>
</evidence>